<feature type="domain" description="AB hydrolase-1" evidence="4">
    <location>
        <begin position="79"/>
        <end position="207"/>
    </location>
</feature>
<dbReference type="Gene3D" id="3.40.50.1820">
    <property type="entry name" value="alpha/beta hydrolase"/>
    <property type="match status" value="1"/>
</dbReference>
<dbReference type="InterPro" id="IPR029058">
    <property type="entry name" value="AB_hydrolase_fold"/>
</dbReference>
<keyword evidence="3" id="KW-1133">Transmembrane helix</keyword>
<evidence type="ECO:0000259" key="4">
    <source>
        <dbReference type="Pfam" id="PF00561"/>
    </source>
</evidence>
<dbReference type="PANTHER" id="PTHR22946:SF9">
    <property type="entry name" value="POLYKETIDE TRANSFERASE AF380"/>
    <property type="match status" value="1"/>
</dbReference>
<comment type="similarity">
    <text evidence="2">Belongs to the AB hydrolase superfamily. FUS2 hydrolase family.</text>
</comment>
<protein>
    <recommendedName>
        <fullName evidence="4">AB hydrolase-1 domain-containing protein</fullName>
    </recommendedName>
</protein>
<dbReference type="EMBL" id="UOEK01000305">
    <property type="protein sequence ID" value="VAW04959.1"/>
    <property type="molecule type" value="Genomic_DNA"/>
</dbReference>
<name>A0A3B0SXB3_9ZZZZ</name>
<proteinExistence type="inferred from homology"/>
<accession>A0A3B0SXB3</accession>
<evidence type="ECO:0000256" key="1">
    <source>
        <dbReference type="ARBA" id="ARBA00022801"/>
    </source>
</evidence>
<evidence type="ECO:0000256" key="3">
    <source>
        <dbReference type="SAM" id="Phobius"/>
    </source>
</evidence>
<dbReference type="PANTHER" id="PTHR22946">
    <property type="entry name" value="DIENELACTONE HYDROLASE DOMAIN-CONTAINING PROTEIN-RELATED"/>
    <property type="match status" value="1"/>
</dbReference>
<dbReference type="GO" id="GO:0016788">
    <property type="term" value="F:hydrolase activity, acting on ester bonds"/>
    <property type="evidence" value="ECO:0007669"/>
    <property type="project" value="UniProtKB-ARBA"/>
</dbReference>
<dbReference type="SUPFAM" id="SSF53474">
    <property type="entry name" value="alpha/beta-Hydrolases"/>
    <property type="match status" value="1"/>
</dbReference>
<sequence length="293" mass="31477">MIVRTARTKRWILLPMAVALGAMVATPRLLRRAFAPPQPATDGTPADLGLPEERVHLESVNGTRLHGWYIPVDGAAPGVVVLHGWGSNSALMLPLAPHLHAAGFHVLFIDARNHGLSEHDSFSSLPRFAEDLEVAAKWLGAKPEVTSVGVIGHSVGAGAAILAASRGDLLDAVVSVSSFAHPGEMMRQQMERMPRAARFVILEAVQRMIGFRFDEIAPRNRIALVEVPVMLVHGDADGVVPISSMYELSAANPTAELLTVPDGAHSDLTPFEPYVGEILDFLKRHLGATDGKE</sequence>
<dbReference type="InterPro" id="IPR000073">
    <property type="entry name" value="AB_hydrolase_1"/>
</dbReference>
<keyword evidence="3" id="KW-0812">Transmembrane</keyword>
<feature type="transmembrane region" description="Helical" evidence="3">
    <location>
        <begin position="12"/>
        <end position="30"/>
    </location>
</feature>
<keyword evidence="1" id="KW-0378">Hydrolase</keyword>
<evidence type="ECO:0000256" key="2">
    <source>
        <dbReference type="ARBA" id="ARBA00038115"/>
    </source>
</evidence>
<dbReference type="Pfam" id="PF00561">
    <property type="entry name" value="Abhydrolase_1"/>
    <property type="match status" value="1"/>
</dbReference>
<evidence type="ECO:0000313" key="5">
    <source>
        <dbReference type="EMBL" id="VAW04959.1"/>
    </source>
</evidence>
<gene>
    <name evidence="5" type="ORF">MNBD_ACTINO02-3074</name>
</gene>
<reference evidence="5" key="1">
    <citation type="submission" date="2018-06" db="EMBL/GenBank/DDBJ databases">
        <authorList>
            <person name="Zhirakovskaya E."/>
        </authorList>
    </citation>
    <scope>NUCLEOTIDE SEQUENCE</scope>
</reference>
<dbReference type="InterPro" id="IPR050261">
    <property type="entry name" value="FrsA_esterase"/>
</dbReference>
<keyword evidence="3" id="KW-0472">Membrane</keyword>
<organism evidence="5">
    <name type="scientific">hydrothermal vent metagenome</name>
    <dbReference type="NCBI Taxonomy" id="652676"/>
    <lineage>
        <taxon>unclassified sequences</taxon>
        <taxon>metagenomes</taxon>
        <taxon>ecological metagenomes</taxon>
    </lineage>
</organism>
<dbReference type="AlphaFoldDB" id="A0A3B0SXB3"/>